<organism evidence="2 3">
    <name type="scientific">Stutzerimonas stutzeri (strain A1501)</name>
    <name type="common">Pseudomonas stutzeri</name>
    <dbReference type="NCBI Taxonomy" id="379731"/>
    <lineage>
        <taxon>Bacteria</taxon>
        <taxon>Pseudomonadati</taxon>
        <taxon>Pseudomonadota</taxon>
        <taxon>Gammaproteobacteria</taxon>
        <taxon>Pseudomonadales</taxon>
        <taxon>Pseudomonadaceae</taxon>
        <taxon>Stutzerimonas</taxon>
    </lineage>
</organism>
<evidence type="ECO:0000313" key="2">
    <source>
        <dbReference type="EMBL" id="ABP81094.1"/>
    </source>
</evidence>
<evidence type="ECO:0000313" key="3">
    <source>
        <dbReference type="Proteomes" id="UP000000233"/>
    </source>
</evidence>
<dbReference type="EMBL" id="CP000304">
    <property type="protein sequence ID" value="ABP81094.1"/>
    <property type="molecule type" value="Genomic_DNA"/>
</dbReference>
<evidence type="ECO:0000256" key="1">
    <source>
        <dbReference type="SAM" id="Phobius"/>
    </source>
</evidence>
<reference evidence="2 3" key="1">
    <citation type="journal article" date="2008" name="Proc. Natl. Acad. Sci. U.S.A.">
        <title>Nitrogen fixation island and rhizosphere competence traits in the genome of root-associated Pseudomonas stutzeri A1501.</title>
        <authorList>
            <person name="Yan Y."/>
            <person name="Yang J."/>
            <person name="Dou Y."/>
            <person name="Chen M."/>
            <person name="Ping S."/>
            <person name="Peng J."/>
            <person name="Lu W."/>
            <person name="Zhang W."/>
            <person name="Yao Z."/>
            <person name="Li H."/>
            <person name="Liu W."/>
            <person name="He S."/>
            <person name="Geng L."/>
            <person name="Zhang X."/>
            <person name="Yang F."/>
            <person name="Yu H."/>
            <person name="Zhan Y."/>
            <person name="Li D."/>
            <person name="Lin Z."/>
            <person name="Wang Y."/>
            <person name="Elmerich C."/>
            <person name="Lin M."/>
            <person name="Jin Q."/>
        </authorList>
    </citation>
    <scope>NUCLEOTIDE SEQUENCE [LARGE SCALE GENOMIC DNA]</scope>
    <source>
        <strain evidence="2 3">A1501</strain>
    </source>
</reference>
<keyword evidence="1" id="KW-1133">Transmembrane helix</keyword>
<sequence length="54" mass="6200">MTGGRWSWIILLHWFQVAVFCPILSVVGRRHRLALMNKVLSLIMEVDGVALFAF</sequence>
<name>A4VQ43_STUS1</name>
<dbReference type="AlphaFoldDB" id="A4VQ43"/>
<accession>A4VQ43</accession>
<dbReference type="HOGENOM" id="CLU_3047128_0_0_6"/>
<dbReference type="KEGG" id="psa:PST_3466"/>
<proteinExistence type="predicted"/>
<protein>
    <submittedName>
        <fullName evidence="2">Uncharacterized protein</fullName>
    </submittedName>
</protein>
<keyword evidence="1" id="KW-0472">Membrane</keyword>
<feature type="transmembrane region" description="Helical" evidence="1">
    <location>
        <begin position="6"/>
        <end position="28"/>
    </location>
</feature>
<keyword evidence="3" id="KW-1185">Reference proteome</keyword>
<dbReference type="Proteomes" id="UP000000233">
    <property type="component" value="Chromosome"/>
</dbReference>
<keyword evidence="1" id="KW-0812">Transmembrane</keyword>
<gene>
    <name evidence="2" type="ordered locus">PST_3466</name>
</gene>